<name>A0ABP8C0G8_9FLAO</name>
<feature type="transmembrane region" description="Helical" evidence="1">
    <location>
        <begin position="12"/>
        <end position="33"/>
    </location>
</feature>
<dbReference type="InterPro" id="IPR050491">
    <property type="entry name" value="AmpC-like"/>
</dbReference>
<evidence type="ECO:0000256" key="1">
    <source>
        <dbReference type="SAM" id="Phobius"/>
    </source>
</evidence>
<dbReference type="Gene3D" id="3.40.710.10">
    <property type="entry name" value="DD-peptidase/beta-lactamase superfamily"/>
    <property type="match status" value="1"/>
</dbReference>
<gene>
    <name evidence="3" type="ORF">GCM10022291_04240</name>
</gene>
<keyword evidence="4" id="KW-1185">Reference proteome</keyword>
<dbReference type="Pfam" id="PF00144">
    <property type="entry name" value="Beta-lactamase"/>
    <property type="match status" value="1"/>
</dbReference>
<keyword evidence="1" id="KW-0812">Transmembrane</keyword>
<proteinExistence type="predicted"/>
<dbReference type="PANTHER" id="PTHR46825">
    <property type="entry name" value="D-ALANYL-D-ALANINE-CARBOXYPEPTIDASE/ENDOPEPTIDASE AMPH"/>
    <property type="match status" value="1"/>
</dbReference>
<dbReference type="RefSeq" id="WP_344786416.1">
    <property type="nucleotide sequence ID" value="NZ_BAABCA010000001.1"/>
</dbReference>
<accession>A0ABP8C0G8</accession>
<organism evidence="3 4">
    <name type="scientific">Postechiella marina</name>
    <dbReference type="NCBI Taxonomy" id="943941"/>
    <lineage>
        <taxon>Bacteria</taxon>
        <taxon>Pseudomonadati</taxon>
        <taxon>Bacteroidota</taxon>
        <taxon>Flavobacteriia</taxon>
        <taxon>Flavobacteriales</taxon>
        <taxon>Flavobacteriaceae</taxon>
        <taxon>Postechiella</taxon>
    </lineage>
</organism>
<evidence type="ECO:0000313" key="3">
    <source>
        <dbReference type="EMBL" id="GAA4231538.1"/>
    </source>
</evidence>
<sequence length="349" mass="39895">MKNKARNIFRIVLFTSTIISMFYVPWILVWAWILPLPNTIQEEVNATIKHGFDGMIVYVEQTGKVPEFYTGGYHNKAQKTPANPNALFKIASISKLYVAVAISKLVKAKRLDLNKPLAYYFPELIDRIQYADKITLKHMVQHRSGIPNFTNYPDYWSNPPENAEQTLSIILDLPASFKPNEDYEYSNTNYLLLSQIIDQVLGYSHQQYIKDKILTPLNLKNTFFSIKDVNIDDVMSGYHVGYEPDLKTEDQGMLATAQDVGIFLRALNNGTVFNAGEQDIYTSIYEYNHGGLVPGYQSLAEYYKAIDAVVVQFTNTTNFEGYNWNLSQISIGRIKKILQKKTSGIKEKH</sequence>
<protein>
    <recommendedName>
        <fullName evidence="2">Beta-lactamase-related domain-containing protein</fullName>
    </recommendedName>
</protein>
<reference evidence="4" key="1">
    <citation type="journal article" date="2019" name="Int. J. Syst. Evol. Microbiol.">
        <title>The Global Catalogue of Microorganisms (GCM) 10K type strain sequencing project: providing services to taxonomists for standard genome sequencing and annotation.</title>
        <authorList>
            <consortium name="The Broad Institute Genomics Platform"/>
            <consortium name="The Broad Institute Genome Sequencing Center for Infectious Disease"/>
            <person name="Wu L."/>
            <person name="Ma J."/>
        </authorList>
    </citation>
    <scope>NUCLEOTIDE SEQUENCE [LARGE SCALE GENOMIC DNA]</scope>
    <source>
        <strain evidence="4">JCM 17630</strain>
    </source>
</reference>
<dbReference type="EMBL" id="BAABCA010000001">
    <property type="protein sequence ID" value="GAA4231538.1"/>
    <property type="molecule type" value="Genomic_DNA"/>
</dbReference>
<dbReference type="SUPFAM" id="SSF56601">
    <property type="entry name" value="beta-lactamase/transpeptidase-like"/>
    <property type="match status" value="1"/>
</dbReference>
<dbReference type="InterPro" id="IPR001466">
    <property type="entry name" value="Beta-lactam-related"/>
</dbReference>
<evidence type="ECO:0000259" key="2">
    <source>
        <dbReference type="Pfam" id="PF00144"/>
    </source>
</evidence>
<dbReference type="PANTHER" id="PTHR46825:SF9">
    <property type="entry name" value="BETA-LACTAMASE-RELATED DOMAIN-CONTAINING PROTEIN"/>
    <property type="match status" value="1"/>
</dbReference>
<dbReference type="InterPro" id="IPR012338">
    <property type="entry name" value="Beta-lactam/transpept-like"/>
</dbReference>
<comment type="caution">
    <text evidence="3">The sequence shown here is derived from an EMBL/GenBank/DDBJ whole genome shotgun (WGS) entry which is preliminary data.</text>
</comment>
<feature type="domain" description="Beta-lactamase-related" evidence="2">
    <location>
        <begin position="49"/>
        <end position="275"/>
    </location>
</feature>
<keyword evidence="1" id="KW-0472">Membrane</keyword>
<keyword evidence="1" id="KW-1133">Transmembrane helix</keyword>
<dbReference type="Proteomes" id="UP001501496">
    <property type="component" value="Unassembled WGS sequence"/>
</dbReference>
<evidence type="ECO:0000313" key="4">
    <source>
        <dbReference type="Proteomes" id="UP001501496"/>
    </source>
</evidence>